<dbReference type="EC" id="1.3.1.91" evidence="10"/>
<dbReference type="CDD" id="cd02801">
    <property type="entry name" value="DUS_like_FMN"/>
    <property type="match status" value="1"/>
</dbReference>
<keyword evidence="4" id="KW-0288">FMN</keyword>
<dbReference type="NCBIfam" id="TIGR00742">
    <property type="entry name" value="yjbN"/>
    <property type="match status" value="1"/>
</dbReference>
<keyword evidence="8 10" id="KW-0560">Oxidoreductase</keyword>
<protein>
    <submittedName>
        <fullName evidence="10">tRNA-dihydrouridine(20/20a) synthase</fullName>
        <ecNumber evidence="10">1.3.1.91</ecNumber>
    </submittedName>
</protein>
<gene>
    <name evidence="10" type="ORF">MNBD_GAMMA06-1460</name>
</gene>
<dbReference type="InterPro" id="IPR035587">
    <property type="entry name" value="DUS-like_FMN-bd"/>
</dbReference>
<dbReference type="Gene3D" id="3.20.20.70">
    <property type="entry name" value="Aldolase class I"/>
    <property type="match status" value="1"/>
</dbReference>
<proteinExistence type="inferred from homology"/>
<evidence type="ECO:0000256" key="3">
    <source>
        <dbReference type="ARBA" id="ARBA00022630"/>
    </source>
</evidence>
<dbReference type="GO" id="GO:0000049">
    <property type="term" value="F:tRNA binding"/>
    <property type="evidence" value="ECO:0007669"/>
    <property type="project" value="UniProtKB-KW"/>
</dbReference>
<dbReference type="HAMAP" id="MF_02041">
    <property type="entry name" value="DusA_subfam"/>
    <property type="match status" value="1"/>
</dbReference>
<dbReference type="InterPro" id="IPR018517">
    <property type="entry name" value="tRNA_hU_synthase_CS"/>
</dbReference>
<dbReference type="GO" id="GO:0102264">
    <property type="term" value="F:tRNA-dihydrouridine20 synthase activity"/>
    <property type="evidence" value="ECO:0007669"/>
    <property type="project" value="UniProtKB-EC"/>
</dbReference>
<dbReference type="GO" id="GO:0050660">
    <property type="term" value="F:flavin adenine dinucleotide binding"/>
    <property type="evidence" value="ECO:0007669"/>
    <property type="project" value="InterPro"/>
</dbReference>
<evidence type="ECO:0000256" key="5">
    <source>
        <dbReference type="ARBA" id="ARBA00022694"/>
    </source>
</evidence>
<keyword evidence="6" id="KW-0521">NADP</keyword>
<dbReference type="InterPro" id="IPR004653">
    <property type="entry name" value="DusA"/>
</dbReference>
<name>A0A3B0WLD0_9ZZZZ</name>
<evidence type="ECO:0000313" key="10">
    <source>
        <dbReference type="EMBL" id="VAW50249.1"/>
    </source>
</evidence>
<feature type="domain" description="DUS-like FMN-binding" evidence="9">
    <location>
        <begin position="1"/>
        <end position="314"/>
    </location>
</feature>
<dbReference type="SUPFAM" id="SSF51395">
    <property type="entry name" value="FMN-linked oxidoreductases"/>
    <property type="match status" value="1"/>
</dbReference>
<dbReference type="PANTHER" id="PTHR42907">
    <property type="entry name" value="FMN-LINKED OXIDOREDUCTASES SUPERFAMILY PROTEIN"/>
    <property type="match status" value="1"/>
</dbReference>
<keyword evidence="7" id="KW-0694">RNA-binding</keyword>
<evidence type="ECO:0000256" key="1">
    <source>
        <dbReference type="ARBA" id="ARBA00001917"/>
    </source>
</evidence>
<comment type="cofactor">
    <cofactor evidence="1">
        <name>FMN</name>
        <dbReference type="ChEBI" id="CHEBI:58210"/>
    </cofactor>
</comment>
<keyword evidence="2" id="KW-0820">tRNA-binding</keyword>
<evidence type="ECO:0000256" key="4">
    <source>
        <dbReference type="ARBA" id="ARBA00022643"/>
    </source>
</evidence>
<reference evidence="10" key="1">
    <citation type="submission" date="2018-06" db="EMBL/GenBank/DDBJ databases">
        <authorList>
            <person name="Zhirakovskaya E."/>
        </authorList>
    </citation>
    <scope>NUCLEOTIDE SEQUENCE</scope>
</reference>
<dbReference type="AlphaFoldDB" id="A0A3B0WLD0"/>
<dbReference type="NCBIfam" id="NF008774">
    <property type="entry name" value="PRK11815.1"/>
    <property type="match status" value="1"/>
</dbReference>
<dbReference type="PIRSF" id="PIRSF006621">
    <property type="entry name" value="Dus"/>
    <property type="match status" value="1"/>
</dbReference>
<keyword evidence="3" id="KW-0285">Flavoprotein</keyword>
<accession>A0A3B0WLD0</accession>
<organism evidence="10">
    <name type="scientific">hydrothermal vent metagenome</name>
    <dbReference type="NCBI Taxonomy" id="652676"/>
    <lineage>
        <taxon>unclassified sequences</taxon>
        <taxon>metagenomes</taxon>
        <taxon>ecological metagenomes</taxon>
    </lineage>
</organism>
<dbReference type="Gene3D" id="1.20.120.1460">
    <property type="match status" value="1"/>
</dbReference>
<evidence type="ECO:0000256" key="2">
    <source>
        <dbReference type="ARBA" id="ARBA00022555"/>
    </source>
</evidence>
<evidence type="ECO:0000259" key="9">
    <source>
        <dbReference type="Pfam" id="PF01207"/>
    </source>
</evidence>
<dbReference type="Pfam" id="PF01207">
    <property type="entry name" value="Dus"/>
    <property type="match status" value="1"/>
</dbReference>
<dbReference type="EMBL" id="UOFD01000009">
    <property type="protein sequence ID" value="VAW50249.1"/>
    <property type="molecule type" value="Genomic_DNA"/>
</dbReference>
<dbReference type="PROSITE" id="PS01136">
    <property type="entry name" value="UPF0034"/>
    <property type="match status" value="1"/>
</dbReference>
<evidence type="ECO:0000256" key="6">
    <source>
        <dbReference type="ARBA" id="ARBA00022857"/>
    </source>
</evidence>
<dbReference type="InterPro" id="IPR013785">
    <property type="entry name" value="Aldolase_TIM"/>
</dbReference>
<dbReference type="PANTHER" id="PTHR42907:SF1">
    <property type="entry name" value="FMN-LINKED OXIDOREDUCTASES SUPERFAMILY PROTEIN"/>
    <property type="match status" value="1"/>
</dbReference>
<evidence type="ECO:0000256" key="7">
    <source>
        <dbReference type="ARBA" id="ARBA00022884"/>
    </source>
</evidence>
<keyword evidence="5" id="KW-0819">tRNA processing</keyword>
<sequence length="317" mass="35131">MMGWTDRHARFFLRLISNHSLLYTEMVNTGALLHNKQKIGLQSRLLAFHASEHPVALQLGGSNPQALALCAQMAEDAGFDEVNLNVGCPSDRVKSGNFGACLMAQPELVADSVAAMKAKVDIPVTVKCRIGIDDMEGYQPLKNFINIVAQGDCDTFIVHARKAWLKGLSPKQNREIPPLKYDYVHRLKIENPELNITINGGIKTIDTVHQQLEHVDGVMIGREAYNNPYILANADRDIYLDVNAGLNSREEIVYQMCEYIDAELAAGTKLHSMTRHILGLYLGVRGAKAWRRYLSEHAHADDADSSVVKAALDRVTG</sequence>
<evidence type="ECO:0000256" key="8">
    <source>
        <dbReference type="ARBA" id="ARBA00023002"/>
    </source>
</evidence>
<dbReference type="InterPro" id="IPR001269">
    <property type="entry name" value="DUS_fam"/>
</dbReference>